<evidence type="ECO:0000313" key="2">
    <source>
        <dbReference type="EMBL" id="KAE9386671.1"/>
    </source>
</evidence>
<reference evidence="2" key="1">
    <citation type="journal article" date="2019" name="Environ. Microbiol.">
        <title>Fungal ecological strategies reflected in gene transcription - a case study of two litter decomposers.</title>
        <authorList>
            <person name="Barbi F."/>
            <person name="Kohler A."/>
            <person name="Barry K."/>
            <person name="Baskaran P."/>
            <person name="Daum C."/>
            <person name="Fauchery L."/>
            <person name="Ihrmark K."/>
            <person name="Kuo A."/>
            <person name="LaButti K."/>
            <person name="Lipzen A."/>
            <person name="Morin E."/>
            <person name="Grigoriev I.V."/>
            <person name="Henrissat B."/>
            <person name="Lindahl B."/>
            <person name="Martin F."/>
        </authorList>
    </citation>
    <scope>NUCLEOTIDE SEQUENCE</scope>
    <source>
        <strain evidence="2">JB14</strain>
    </source>
</reference>
<dbReference type="Proteomes" id="UP000799118">
    <property type="component" value="Unassembled WGS sequence"/>
</dbReference>
<organism evidence="2 3">
    <name type="scientific">Gymnopus androsaceus JB14</name>
    <dbReference type="NCBI Taxonomy" id="1447944"/>
    <lineage>
        <taxon>Eukaryota</taxon>
        <taxon>Fungi</taxon>
        <taxon>Dikarya</taxon>
        <taxon>Basidiomycota</taxon>
        <taxon>Agaricomycotina</taxon>
        <taxon>Agaricomycetes</taxon>
        <taxon>Agaricomycetidae</taxon>
        <taxon>Agaricales</taxon>
        <taxon>Marasmiineae</taxon>
        <taxon>Omphalotaceae</taxon>
        <taxon>Gymnopus</taxon>
    </lineage>
</organism>
<sequence>MTHYTRIMEHSQGTPGIFFKFDLDLMSLTIHQRTTTFAQLLICCVGVIRGVFVVTGSNEEVIVAARSSGTKAGLHSKWGGGKLHSCGKMVHQGSGWTMESNPGSPAIGSGYGSYTGMPVSSIFSLIPTSLHLGSPSMSSPMLPSSTPGTPI</sequence>
<accession>A0A6A4GLU7</accession>
<protein>
    <recommendedName>
        <fullName evidence="1">Endoplasmic reticulum vesicle transporter C-terminal domain-containing protein</fullName>
    </recommendedName>
</protein>
<proteinExistence type="predicted"/>
<dbReference type="OrthoDB" id="5541786at2759"/>
<feature type="domain" description="Endoplasmic reticulum vesicle transporter C-terminal" evidence="1">
    <location>
        <begin position="9"/>
        <end position="55"/>
    </location>
</feature>
<dbReference type="Pfam" id="PF07970">
    <property type="entry name" value="COPIIcoated_ERV"/>
    <property type="match status" value="1"/>
</dbReference>
<evidence type="ECO:0000259" key="1">
    <source>
        <dbReference type="Pfam" id="PF07970"/>
    </source>
</evidence>
<name>A0A6A4GLU7_9AGAR</name>
<dbReference type="AlphaFoldDB" id="A0A6A4GLU7"/>
<gene>
    <name evidence="2" type="ORF">BT96DRAFT_948941</name>
</gene>
<evidence type="ECO:0000313" key="3">
    <source>
        <dbReference type="Proteomes" id="UP000799118"/>
    </source>
</evidence>
<dbReference type="InterPro" id="IPR012936">
    <property type="entry name" value="Erv_C"/>
</dbReference>
<keyword evidence="3" id="KW-1185">Reference proteome</keyword>
<dbReference type="EMBL" id="ML769857">
    <property type="protein sequence ID" value="KAE9386671.1"/>
    <property type="molecule type" value="Genomic_DNA"/>
</dbReference>